<evidence type="ECO:0000256" key="4">
    <source>
        <dbReference type="ARBA" id="ARBA00022825"/>
    </source>
</evidence>
<dbReference type="PRINTS" id="PR00723">
    <property type="entry name" value="SUBTILISIN"/>
</dbReference>
<dbReference type="Gene3D" id="3.50.30.30">
    <property type="match status" value="1"/>
</dbReference>
<gene>
    <name evidence="9" type="ORF">QFZ22_009726</name>
</gene>
<dbReference type="Proteomes" id="UP001234216">
    <property type="component" value="Unassembled WGS sequence"/>
</dbReference>
<feature type="active site" description="Charge relay system" evidence="5 6">
    <location>
        <position position="293"/>
    </location>
</feature>
<dbReference type="GO" id="GO:0004252">
    <property type="term" value="F:serine-type endopeptidase activity"/>
    <property type="evidence" value="ECO:0007669"/>
    <property type="project" value="UniProtKB-UniRule"/>
</dbReference>
<protein>
    <submittedName>
        <fullName evidence="9">Subtilisin family serine protease</fullName>
    </submittedName>
</protein>
<evidence type="ECO:0000256" key="6">
    <source>
        <dbReference type="PROSITE-ProRule" id="PRU01240"/>
    </source>
</evidence>
<evidence type="ECO:0000256" key="2">
    <source>
        <dbReference type="ARBA" id="ARBA00022670"/>
    </source>
</evidence>
<dbReference type="InterPro" id="IPR006311">
    <property type="entry name" value="TAT_signal"/>
</dbReference>
<feature type="active site" description="Charge relay system" evidence="5 6">
    <location>
        <position position="468"/>
    </location>
</feature>
<organism evidence="9 10">
    <name type="scientific">Streptomyces canus</name>
    <dbReference type="NCBI Taxonomy" id="58343"/>
    <lineage>
        <taxon>Bacteria</taxon>
        <taxon>Bacillati</taxon>
        <taxon>Actinomycetota</taxon>
        <taxon>Actinomycetes</taxon>
        <taxon>Kitasatosporales</taxon>
        <taxon>Streptomycetaceae</taxon>
        <taxon>Streptomyces</taxon>
        <taxon>Streptomyces aurantiacus group</taxon>
    </lineage>
</organism>
<dbReference type="InterPro" id="IPR015500">
    <property type="entry name" value="Peptidase_S8_subtilisin-rel"/>
</dbReference>
<dbReference type="AlphaFoldDB" id="A0AAW8FUU4"/>
<dbReference type="Gene3D" id="3.40.50.200">
    <property type="entry name" value="Peptidase S8/S53 domain"/>
    <property type="match status" value="1"/>
</dbReference>
<dbReference type="InterPro" id="IPR017296">
    <property type="entry name" value="Peptidase_S8A_SAM-P45"/>
</dbReference>
<dbReference type="PIRSF" id="PIRSF037852">
    <property type="entry name" value="Subtilisin_rel_SAV5721"/>
    <property type="match status" value="1"/>
</dbReference>
<dbReference type="InterPro" id="IPR023828">
    <property type="entry name" value="Peptidase_S8_Ser-AS"/>
</dbReference>
<evidence type="ECO:0000313" key="9">
    <source>
        <dbReference type="EMBL" id="MDQ0913654.1"/>
    </source>
</evidence>
<keyword evidence="7" id="KW-0732">Signal</keyword>
<feature type="chain" id="PRO_5043790582" evidence="7">
    <location>
        <begin position="32"/>
        <end position="1260"/>
    </location>
</feature>
<dbReference type="RefSeq" id="WP_306987059.1">
    <property type="nucleotide sequence ID" value="NZ_JAUSZV010000006.1"/>
</dbReference>
<dbReference type="PROSITE" id="PS00138">
    <property type="entry name" value="SUBTILASE_SER"/>
    <property type="match status" value="1"/>
</dbReference>
<feature type="signal peptide" evidence="7">
    <location>
        <begin position="1"/>
        <end position="31"/>
    </location>
</feature>
<sequence>MTLHPSGRRRRLLVVATALLVTAATPHVASSADISPTDNSARATRTSDNVAPSVVTLVTGDKVTVAPGAAGGPGTITVEGPGGESTGARVLTVGGDTYVYPDAARPYLASGALDAQLFNVSRLVADGYDDAKLKHLPLIVTYGGKEAPASALRKRAVVMPGDVTDVRPLTSVNGVALAADREDTGALWSALTGTESGTASDSSSAKAPDVDADAAFRGGVAKVWLDGKAEATLSDSVAQIGAPEVWAGGNTGDGVDVAVLDTGYDPGHPDLKDAVEDSASFVPGQDVTDRHGHGTHVASTIAGSGAASDGKEKGVAPGVDLHVGKVLANEGYGYDSWILAGMEWAARDAHARVISMSLGSSENADGETVLAQAVNELSAETGALFTIAAGNDGPGAQTVRSPGTADAALTVGAVDSSDAIAEFSSRGPRYGDDALKPEITAPGVGILAARSQYAANGSGSYMTASGTSMATPHAAGVAALVAAAHPDWSGSRIKDALISTAKATPDISADDGGNGRVDAAAAASATLTATGKIDAGIHSPGTDTGTVRSTATWTNTGDQAVTVDLAVDAPGVPDGVFTVSPSRVEVPAHGTATATVTTDLDKAGELQRRTGQLTASAAGTTLTRTLLGVSTRQQLFHVRTKVTGRSGEATDGILTFYRKGDEYAGTYLYSNGQSDELLPPGTYTVYADFRVEGTHGPASAGYARMVIPQVKVTGTTDLVLDGTKLRQVKEVTPKRTENFSRRLDYYRVFKDASSVADTSLIGDGYDSIWTAPTTAPADGEQYLTARWRNQEPLLSVTAGGQEFDDLWIMPGSTKLPEDDYTLDLIHPGDGLAEDYEGVDAVGKAAVVPWDSSDEDTADDQIRAAQTAGVKLLLFVNDLDGRLREPVIKSSIEVVGLSRTNGDKLLASVDASTTGSVPLRAVSRPDTDYLYDLVRTWKGRIPAYPVYAPTTGQLARVETSFRNSTGREVYENRYDIHPWTAYQVGTNRLSTAGAHRTDYVSTDSTFSWAEEGELQSLSYSASGSVTYPAGSTTDVEWFGPVVRPRINGSVQPPVRTGDQLDVVIPSWGDSGGDHANYVAFGSTDTTQETSLYRGDSLVAEGGAGVSATVPAKKGTYRLVHAATRTATAAFPYSTATRTEWTFTSAAPKDPDAGEQLPLVQVDYTLPTSDDGKAAADATLLVTPLHLEGGSNAALNTRKVELSYDDGATWTTARLSGRGNGKVSLRLHAPASAQYLTLRVQAGDSRGNTVTQTVVRAAGIAG</sequence>
<evidence type="ECO:0000259" key="8">
    <source>
        <dbReference type="Pfam" id="PF00082"/>
    </source>
</evidence>
<comment type="caution">
    <text evidence="9">The sequence shown here is derived from an EMBL/GenBank/DDBJ whole genome shotgun (WGS) entry which is preliminary data.</text>
</comment>
<dbReference type="InterPro" id="IPR050131">
    <property type="entry name" value="Peptidase_S8_subtilisin-like"/>
</dbReference>
<feature type="domain" description="Peptidase S8/S53" evidence="8">
    <location>
        <begin position="252"/>
        <end position="506"/>
    </location>
</feature>
<dbReference type="GO" id="GO:0006508">
    <property type="term" value="P:proteolysis"/>
    <property type="evidence" value="ECO:0007669"/>
    <property type="project" value="UniProtKB-KW"/>
</dbReference>
<dbReference type="PROSITE" id="PS51318">
    <property type="entry name" value="TAT"/>
    <property type="match status" value="1"/>
</dbReference>
<dbReference type="SUPFAM" id="SSF52025">
    <property type="entry name" value="PA domain"/>
    <property type="match status" value="1"/>
</dbReference>
<dbReference type="PROSITE" id="PS51892">
    <property type="entry name" value="SUBTILASE"/>
    <property type="match status" value="1"/>
</dbReference>
<dbReference type="PROSITE" id="PS00137">
    <property type="entry name" value="SUBTILASE_HIS"/>
    <property type="match status" value="1"/>
</dbReference>
<feature type="active site" description="Charge relay system" evidence="5 6">
    <location>
        <position position="261"/>
    </location>
</feature>
<dbReference type="Pfam" id="PF00082">
    <property type="entry name" value="Peptidase_S8"/>
    <property type="match status" value="1"/>
</dbReference>
<evidence type="ECO:0000256" key="1">
    <source>
        <dbReference type="ARBA" id="ARBA00011073"/>
    </source>
</evidence>
<dbReference type="PANTHER" id="PTHR43806">
    <property type="entry name" value="PEPTIDASE S8"/>
    <property type="match status" value="1"/>
</dbReference>
<dbReference type="InterPro" id="IPR036852">
    <property type="entry name" value="Peptidase_S8/S53_dom_sf"/>
</dbReference>
<dbReference type="Gene3D" id="2.60.40.650">
    <property type="match status" value="1"/>
</dbReference>
<dbReference type="SUPFAM" id="SSF52743">
    <property type="entry name" value="Subtilisin-like"/>
    <property type="match status" value="1"/>
</dbReference>
<dbReference type="InterPro" id="IPR000209">
    <property type="entry name" value="Peptidase_S8/S53_dom"/>
</dbReference>
<keyword evidence="4 6" id="KW-0720">Serine protease</keyword>
<evidence type="ECO:0000256" key="5">
    <source>
        <dbReference type="PIRSR" id="PIRSR615500-1"/>
    </source>
</evidence>
<evidence type="ECO:0000313" key="10">
    <source>
        <dbReference type="Proteomes" id="UP001234216"/>
    </source>
</evidence>
<comment type="similarity">
    <text evidence="1 6">Belongs to the peptidase S8 family.</text>
</comment>
<keyword evidence="2 6" id="KW-0645">Protease</keyword>
<accession>A0AAW8FUU4</accession>
<keyword evidence="3 6" id="KW-0378">Hydrolase</keyword>
<reference evidence="9" key="1">
    <citation type="submission" date="2023-07" db="EMBL/GenBank/DDBJ databases">
        <title>Comparative genomics of wheat-associated soil bacteria to identify genetic determinants of phenazine resistance.</title>
        <authorList>
            <person name="Mouncey N."/>
        </authorList>
    </citation>
    <scope>NUCLEOTIDE SEQUENCE</scope>
    <source>
        <strain evidence="9">V4I22</strain>
    </source>
</reference>
<name>A0AAW8FUU4_9ACTN</name>
<dbReference type="InterPro" id="IPR022398">
    <property type="entry name" value="Peptidase_S8_His-AS"/>
</dbReference>
<evidence type="ECO:0000256" key="7">
    <source>
        <dbReference type="SAM" id="SignalP"/>
    </source>
</evidence>
<dbReference type="EMBL" id="JAUSZV010000006">
    <property type="protein sequence ID" value="MDQ0913654.1"/>
    <property type="molecule type" value="Genomic_DNA"/>
</dbReference>
<proteinExistence type="inferred from homology"/>
<dbReference type="InterPro" id="IPR046450">
    <property type="entry name" value="PA_dom_sf"/>
</dbReference>
<dbReference type="PANTHER" id="PTHR43806:SF65">
    <property type="entry name" value="SERINE PROTEASE APRX"/>
    <property type="match status" value="1"/>
</dbReference>
<evidence type="ECO:0000256" key="3">
    <source>
        <dbReference type="ARBA" id="ARBA00022801"/>
    </source>
</evidence>